<dbReference type="AlphaFoldDB" id="A0A8R2R2S7"/>
<dbReference type="PROSITE" id="PS50913">
    <property type="entry name" value="GRIP"/>
    <property type="match status" value="1"/>
</dbReference>
<evidence type="ECO:0000313" key="5">
    <source>
        <dbReference type="Proteomes" id="UP000005204"/>
    </source>
</evidence>
<accession>A0A8R2R2S7</accession>
<dbReference type="SMART" id="SM00755">
    <property type="entry name" value="Grip"/>
    <property type="match status" value="1"/>
</dbReference>
<feature type="compositionally biased region" description="Polar residues" evidence="2">
    <location>
        <begin position="54"/>
        <end position="96"/>
    </location>
</feature>
<evidence type="ECO:0000259" key="3">
    <source>
        <dbReference type="PROSITE" id="PS50913"/>
    </source>
</evidence>
<keyword evidence="1" id="KW-0175">Coiled coil</keyword>
<dbReference type="InterPro" id="IPR000237">
    <property type="entry name" value="GRIP_dom"/>
</dbReference>
<keyword evidence="5" id="KW-1185">Reference proteome</keyword>
<evidence type="ECO:0000313" key="4">
    <source>
        <dbReference type="EnsemblMetazoa" id="XP_037872040.1"/>
    </source>
</evidence>
<feature type="coiled-coil region" evidence="1">
    <location>
        <begin position="157"/>
        <end position="255"/>
    </location>
</feature>
<dbReference type="Pfam" id="PF01465">
    <property type="entry name" value="GRIP"/>
    <property type="match status" value="1"/>
</dbReference>
<feature type="region of interest" description="Disordered" evidence="2">
    <location>
        <begin position="560"/>
        <end position="584"/>
    </location>
</feature>
<dbReference type="GO" id="GO:0031267">
    <property type="term" value="F:small GTPase binding"/>
    <property type="evidence" value="ECO:0007669"/>
    <property type="project" value="TreeGrafter"/>
</dbReference>
<feature type="compositionally biased region" description="Polar residues" evidence="2">
    <location>
        <begin position="560"/>
        <end position="582"/>
    </location>
</feature>
<dbReference type="EnsemblMetazoa" id="XM_038016112.1">
    <property type="protein sequence ID" value="XP_037872040.1"/>
    <property type="gene ID" value="LOC101745912"/>
</dbReference>
<organism evidence="4 5">
    <name type="scientific">Bombyx mori</name>
    <name type="common">Silk moth</name>
    <dbReference type="NCBI Taxonomy" id="7091"/>
    <lineage>
        <taxon>Eukaryota</taxon>
        <taxon>Metazoa</taxon>
        <taxon>Ecdysozoa</taxon>
        <taxon>Arthropoda</taxon>
        <taxon>Hexapoda</taxon>
        <taxon>Insecta</taxon>
        <taxon>Pterygota</taxon>
        <taxon>Neoptera</taxon>
        <taxon>Endopterygota</taxon>
        <taxon>Lepidoptera</taxon>
        <taxon>Glossata</taxon>
        <taxon>Ditrysia</taxon>
        <taxon>Bombycoidea</taxon>
        <taxon>Bombycidae</taxon>
        <taxon>Bombycinae</taxon>
        <taxon>Bombyx</taxon>
    </lineage>
</organism>
<dbReference type="GO" id="GO:0048193">
    <property type="term" value="P:Golgi vesicle transport"/>
    <property type="evidence" value="ECO:0007669"/>
    <property type="project" value="TreeGrafter"/>
</dbReference>
<protein>
    <recommendedName>
        <fullName evidence="3">GRIP domain-containing protein</fullName>
    </recommendedName>
</protein>
<dbReference type="SUPFAM" id="SSF101283">
    <property type="entry name" value="GRIP domain"/>
    <property type="match status" value="1"/>
</dbReference>
<name>A0A8R2R2S7_BOMMO</name>
<reference evidence="4" key="2">
    <citation type="submission" date="2022-06" db="UniProtKB">
        <authorList>
            <consortium name="EnsemblMetazoa"/>
        </authorList>
    </citation>
    <scope>IDENTIFICATION</scope>
    <source>
        <strain evidence="4">p50T (Dazao)</strain>
    </source>
</reference>
<dbReference type="PANTHER" id="PTHR19327">
    <property type="entry name" value="GOLGIN"/>
    <property type="match status" value="1"/>
</dbReference>
<evidence type="ECO:0000256" key="2">
    <source>
        <dbReference type="SAM" id="MobiDB-lite"/>
    </source>
</evidence>
<dbReference type="GO" id="GO:0005794">
    <property type="term" value="C:Golgi apparatus"/>
    <property type="evidence" value="ECO:0007669"/>
    <property type="project" value="TreeGrafter"/>
</dbReference>
<dbReference type="Gene3D" id="1.10.220.60">
    <property type="entry name" value="GRIP domain"/>
    <property type="match status" value="1"/>
</dbReference>
<proteinExistence type="predicted"/>
<sequence length="1241" mass="144007">MFKKLKDKLAEEVKSSPQRIQQFAQAAQAAVTSASSSISDITNSDLFSIGENDSQTFHSTKSQPSTVSQSNTFRDVSPMQTTTTESTEYNSGQDLSQDNERQRRLSNSSFASDVSFRLPSYDTPMMYHLQSDIEVSASEAEERGLNGSTVSLDRVTKEQLYAAYKRTQERYKKYRTQYGDLARHYKLLERENTKARSVLVETQDKALRRISELREQCSLEQSAKAHLEKALRVEIEEKNMKIETLNTKIQFLSNSTSAEIPTNIVDNNKIIIDKDSNIPLINLVENETKVSNDESKLPVSSDLTVLNEKIEKMELLIQKYKESLKSTKDKNSQLITELQIMTNKLENKSKEVEEVSILNEKYRDASAKIKELENLNEELQNKINSYDFNKSKKVSELETDLQKANEEVQHLQKKIEVFSKREEEYAISLAENKLSIHKELESKESEIKSLKHSLTASKKEIQSLSIVVTDYKNSIEALEQEKSKLVIENSEIATLKSKVEELETHLQELNKKNQIQEQQHTKLNEEYKCLQLQLKQEMAEKLAMMDRNAYLENRISQISEENSKKSSQVNQLESKLQSLQNDKSNESIGKEKEILTELNIWKSKYDKLESEMQEEREELVKLQSEIEKLIENHEHIQKQNVEFRTTISDLQAETSILNRQLSHYNKIKNDTNKILADVGKLRELIKLTSKDIFANVKDHVDMIKTIKIDINNNIKELSNNEHINYVNNEELRNECLLLQRNINDITALQSETNKTQTKLKEENVSLTLTIQKLTADLQEKIDVDEKYRNASNDLNSLRSENQRLSVLIKDYENTIQNLRNSLDLQKSQLSTLHEEVICLRKEKELFEENLNKLQNINKDLASEQDKHKNAIATNVEMINILRTKNDDLLEKSDELNNKLINYQQLEEHHKLLTQENSFLKSQTENIASNVRELEFEINEVRKSHSAIESEKEHLSNVIEQIENRRTLLVSKDTQTEYNEIETELDKEKNLSNIKIINELSEKYDALKGENRRLLSDIEGLQTHLTKTSKENSLLNDKLREQIATSETGNYMSHDLNNDIRLAKDKIDHLTRENTLLNEENLELKDQLQSQEYCKPTNADQCFEHKGENELSEIKEKYYTLILANSKIEQKNIDLEQLNRSLNVNIQDVQAKNEKLKLSNEKIERRLDEALVSLRHLHSLEENTELEYLRNILYEYLTGSGTHSITLAKVLAAVVKFDDKQTQMVLQKEKERQGFLRQLRLT</sequence>
<dbReference type="GeneID" id="101745912"/>
<feature type="coiled-coil region" evidence="1">
    <location>
        <begin position="1052"/>
        <end position="1086"/>
    </location>
</feature>
<feature type="domain" description="GRIP" evidence="3">
    <location>
        <begin position="1178"/>
        <end position="1227"/>
    </location>
</feature>
<feature type="coiled-coil region" evidence="1">
    <location>
        <begin position="780"/>
        <end position="1016"/>
    </location>
</feature>
<feature type="region of interest" description="Disordered" evidence="2">
    <location>
        <begin position="54"/>
        <end position="108"/>
    </location>
</feature>
<dbReference type="RefSeq" id="XP_037872040.1">
    <property type="nucleotide sequence ID" value="XM_038016112.2"/>
</dbReference>
<dbReference type="KEGG" id="bmor:101745912"/>
<feature type="coiled-coil region" evidence="1">
    <location>
        <begin position="1120"/>
        <end position="1172"/>
    </location>
</feature>
<dbReference type="Proteomes" id="UP000005204">
    <property type="component" value="Unassembled WGS sequence"/>
</dbReference>
<evidence type="ECO:0000256" key="1">
    <source>
        <dbReference type="SAM" id="Coils"/>
    </source>
</evidence>
<dbReference type="PANTHER" id="PTHR19327:SF0">
    <property type="entry name" value="GOLGIN SUBFAMILY A MEMBER 4"/>
    <property type="match status" value="1"/>
</dbReference>
<reference evidence="5" key="1">
    <citation type="journal article" date="2008" name="Insect Biochem. Mol. Biol.">
        <title>The genome of a lepidopteran model insect, the silkworm Bombyx mori.</title>
        <authorList>
            <consortium name="International Silkworm Genome Consortium"/>
        </authorList>
    </citation>
    <scope>NUCLEOTIDE SEQUENCE [LARGE SCALE GENOMIC DNA]</scope>
    <source>
        <strain evidence="5">p50T</strain>
    </source>
</reference>